<feature type="DNA-binding region" description="H-T-H motif" evidence="2">
    <location>
        <begin position="54"/>
        <end position="73"/>
    </location>
</feature>
<evidence type="ECO:0000313" key="6">
    <source>
        <dbReference type="Proteomes" id="UP000321245"/>
    </source>
</evidence>
<dbReference type="EMBL" id="BJXC01000019">
    <property type="protein sequence ID" value="GEM52747.1"/>
    <property type="molecule type" value="Genomic_DNA"/>
</dbReference>
<dbReference type="InterPro" id="IPR009057">
    <property type="entry name" value="Homeodomain-like_sf"/>
</dbReference>
<evidence type="ECO:0000256" key="1">
    <source>
        <dbReference type="ARBA" id="ARBA00023125"/>
    </source>
</evidence>
<evidence type="ECO:0000259" key="4">
    <source>
        <dbReference type="PROSITE" id="PS50977"/>
    </source>
</evidence>
<name>A0A511NJ72_9FLAO</name>
<dbReference type="OrthoDB" id="836882at2"/>
<gene>
    <name evidence="5" type="ORF">EB1_25370</name>
</gene>
<feature type="domain" description="HTH tetR-type" evidence="4">
    <location>
        <begin position="31"/>
        <end position="91"/>
    </location>
</feature>
<keyword evidence="6" id="KW-1185">Reference proteome</keyword>
<sequence length="235" mass="26478">MVQDNTINSSDSGKPKRKPRKPSQGPLRDKERTMARMVASVGKVIQKKGYAGLTAPNIALAAGVNKQLVWTYFGGVDNLVEEYIMQKDFWKSGAKPMMQRIFSNAENAGASETNDVLQAQLEIILKDKIWQKIIHWELGENKKMLRVLADKREETGEQLLSLIDHYFEHTDVNIRARLALLIGGIYYLSIHSKSNGSKVCGIDINEDKGLLEIEKAIKGIIYESFEKAKTQKTLK</sequence>
<dbReference type="Proteomes" id="UP000321245">
    <property type="component" value="Unassembled WGS sequence"/>
</dbReference>
<dbReference type="GO" id="GO:0003677">
    <property type="term" value="F:DNA binding"/>
    <property type="evidence" value="ECO:0007669"/>
    <property type="project" value="UniProtKB-UniRule"/>
</dbReference>
<dbReference type="GeneID" id="84651461"/>
<keyword evidence="1 2" id="KW-0238">DNA-binding</keyword>
<evidence type="ECO:0000256" key="3">
    <source>
        <dbReference type="SAM" id="MobiDB-lite"/>
    </source>
</evidence>
<reference evidence="5 6" key="1">
    <citation type="submission" date="2019-07" db="EMBL/GenBank/DDBJ databases">
        <title>Whole genome shotgun sequence of Empedobacter brevis NBRC 14943.</title>
        <authorList>
            <person name="Hosoyama A."/>
            <person name="Uohara A."/>
            <person name="Ohji S."/>
            <person name="Ichikawa N."/>
        </authorList>
    </citation>
    <scope>NUCLEOTIDE SEQUENCE [LARGE SCALE GENOMIC DNA]</scope>
    <source>
        <strain evidence="5 6">NBRC 14943</strain>
    </source>
</reference>
<proteinExistence type="predicted"/>
<dbReference type="SUPFAM" id="SSF46689">
    <property type="entry name" value="Homeodomain-like"/>
    <property type="match status" value="1"/>
</dbReference>
<dbReference type="AlphaFoldDB" id="A0A511NJ72"/>
<evidence type="ECO:0000256" key="2">
    <source>
        <dbReference type="PROSITE-ProRule" id="PRU00335"/>
    </source>
</evidence>
<dbReference type="Gene3D" id="1.10.357.10">
    <property type="entry name" value="Tetracycline Repressor, domain 2"/>
    <property type="match status" value="1"/>
</dbReference>
<organism evidence="5 6">
    <name type="scientific">Empedobacter brevis NBRC 14943 = ATCC 43319</name>
    <dbReference type="NCBI Taxonomy" id="1218108"/>
    <lineage>
        <taxon>Bacteria</taxon>
        <taxon>Pseudomonadati</taxon>
        <taxon>Bacteroidota</taxon>
        <taxon>Flavobacteriia</taxon>
        <taxon>Flavobacteriales</taxon>
        <taxon>Weeksellaceae</taxon>
        <taxon>Empedobacter</taxon>
    </lineage>
</organism>
<dbReference type="InterPro" id="IPR001647">
    <property type="entry name" value="HTH_TetR"/>
</dbReference>
<dbReference type="RefSeq" id="WP_019976904.1">
    <property type="nucleotide sequence ID" value="NZ_BJXC01000019.1"/>
</dbReference>
<accession>A0A511NJ72</accession>
<dbReference type="STRING" id="1218108.GCA_000382425_03437"/>
<protein>
    <recommendedName>
        <fullName evidence="4">HTH tetR-type domain-containing protein</fullName>
    </recommendedName>
</protein>
<comment type="caution">
    <text evidence="5">The sequence shown here is derived from an EMBL/GenBank/DDBJ whole genome shotgun (WGS) entry which is preliminary data.</text>
</comment>
<dbReference type="PROSITE" id="PS50977">
    <property type="entry name" value="HTH_TETR_2"/>
    <property type="match status" value="1"/>
</dbReference>
<feature type="region of interest" description="Disordered" evidence="3">
    <location>
        <begin position="1"/>
        <end position="32"/>
    </location>
</feature>
<dbReference type="Pfam" id="PF00440">
    <property type="entry name" value="TetR_N"/>
    <property type="match status" value="1"/>
</dbReference>
<evidence type="ECO:0000313" key="5">
    <source>
        <dbReference type="EMBL" id="GEM52747.1"/>
    </source>
</evidence>